<feature type="transmembrane region" description="Helical" evidence="1">
    <location>
        <begin position="253"/>
        <end position="273"/>
    </location>
</feature>
<keyword evidence="1" id="KW-1133">Transmembrane helix</keyword>
<evidence type="ECO:0000313" key="2">
    <source>
        <dbReference type="EMBL" id="MBB5669459.1"/>
    </source>
</evidence>
<name>A0AB73GW96_9XANT</name>
<proteinExistence type="predicted"/>
<keyword evidence="1" id="KW-0812">Transmembrane</keyword>
<sequence>MTTEYVAQGTDDLRRNMSDNQRRIRIALLYLVAGLLIVAVLYPVLCSFPRDRTGDGSEYYAMEMAMGIEHRPYVQEETWAAYERLRLSGQIRGMQPVADLKNMYRPLTVNGGTDFNHFWFYPAAAAAVGEAGEIIGLSTESHAHYMLLHAILIAGLFLLCHHLHGRRGILAAAAILLASPVLWYVNKVHTELFTVVLSTAALACALQRRWAYTGLLLAIVTSQNISFAVPACLACVLALVIHARSRASGMSSLEVLALALAPVFALLHPFYYFSRFGSITPQLINGGAQVSDLHVLSSLRYLFDPDIGLLPSWPLGPVILAIALYGLIKRRYARPAPTLLVYVVVYALAAMLAQAATTNINSGGTFGPARYGLWYICLFYPLIAALQPMWPGRWSRWLGTGTWVIVALTAVLSARTAWPAKVESYLTPSRAAQLIYGYVPWLWSPTEEVFFERNAATEGPPSSLPALVVGPRCRKALYIPGQEGAPITVYPAGACALAPDSAAELVAKKFDRRPDTARYFVVDRQDLPKAPILPAAQSLTPGHIRPYLGAGWSADEPSGTWSIGDESELKFSVQQSIPEGAPLVLHVSGLWAPKRTSMKVSARVNDGQWQVQKLTASTPQPQPLRISLPQLQAGQEVRIQMRYDEPASPSQLGMSLDDRVLGIYLMSLELGTRP</sequence>
<evidence type="ECO:0000256" key="1">
    <source>
        <dbReference type="SAM" id="Phobius"/>
    </source>
</evidence>
<dbReference type="EMBL" id="JACIIQ010000003">
    <property type="protein sequence ID" value="MBB5669459.1"/>
    <property type="molecule type" value="Genomic_DNA"/>
</dbReference>
<feature type="transmembrane region" description="Helical" evidence="1">
    <location>
        <begin position="397"/>
        <end position="418"/>
    </location>
</feature>
<feature type="transmembrane region" description="Helical" evidence="1">
    <location>
        <begin position="143"/>
        <end position="161"/>
    </location>
</feature>
<feature type="transmembrane region" description="Helical" evidence="1">
    <location>
        <begin position="168"/>
        <end position="185"/>
    </location>
</feature>
<reference evidence="2" key="1">
    <citation type="submission" date="2020-08" db="EMBL/GenBank/DDBJ databases">
        <title>Studying the diversity of plant-associated saprophytic bacteria and their role in host health and plant-pathogen interactions.</title>
        <authorList>
            <person name="Potnis N."/>
        </authorList>
    </citation>
    <scope>NUCLEOTIDE SEQUENCE</scope>
    <source>
        <strain evidence="2">F21</strain>
    </source>
</reference>
<feature type="transmembrane region" description="Helical" evidence="1">
    <location>
        <begin position="372"/>
        <end position="390"/>
    </location>
</feature>
<comment type="caution">
    <text evidence="2">The sequence shown here is derived from an EMBL/GenBank/DDBJ whole genome shotgun (WGS) entry which is preliminary data.</text>
</comment>
<dbReference type="AlphaFoldDB" id="A0AB73GW96"/>
<feature type="transmembrane region" description="Helical" evidence="1">
    <location>
        <begin position="215"/>
        <end position="241"/>
    </location>
</feature>
<feature type="transmembrane region" description="Helical" evidence="1">
    <location>
        <begin position="307"/>
        <end position="327"/>
    </location>
</feature>
<feature type="transmembrane region" description="Helical" evidence="1">
    <location>
        <begin position="339"/>
        <end position="360"/>
    </location>
</feature>
<gene>
    <name evidence="2" type="ORF">FHR65_000993</name>
</gene>
<protein>
    <recommendedName>
        <fullName evidence="3">Glycosyltransferase RgtA/B/C/D-like domain-containing protein</fullName>
    </recommendedName>
</protein>
<keyword evidence="1" id="KW-0472">Membrane</keyword>
<organism evidence="2">
    <name type="scientific">Xanthomonas arboricola</name>
    <dbReference type="NCBI Taxonomy" id="56448"/>
    <lineage>
        <taxon>Bacteria</taxon>
        <taxon>Pseudomonadati</taxon>
        <taxon>Pseudomonadota</taxon>
        <taxon>Gammaproteobacteria</taxon>
        <taxon>Lysobacterales</taxon>
        <taxon>Lysobacteraceae</taxon>
        <taxon>Xanthomonas</taxon>
    </lineage>
</organism>
<accession>A0AB73GW96</accession>
<feature type="transmembrane region" description="Helical" evidence="1">
    <location>
        <begin position="24"/>
        <end position="45"/>
    </location>
</feature>
<dbReference type="Proteomes" id="UP000528595">
    <property type="component" value="Unassembled WGS sequence"/>
</dbReference>
<dbReference type="RefSeq" id="WP_126966630.1">
    <property type="nucleotide sequence ID" value="NZ_JACHNQ010000002.1"/>
</dbReference>
<evidence type="ECO:0008006" key="3">
    <source>
        <dbReference type="Google" id="ProtNLM"/>
    </source>
</evidence>